<dbReference type="GO" id="GO:0006107">
    <property type="term" value="P:oxaloacetate metabolic process"/>
    <property type="evidence" value="ECO:0007669"/>
    <property type="project" value="TreeGrafter"/>
</dbReference>
<dbReference type="RefSeq" id="WP_073048941.1">
    <property type="nucleotide sequence ID" value="NZ_FQZL01000009.1"/>
</dbReference>
<dbReference type="PANTHER" id="PTHR32308:SF0">
    <property type="entry name" value="HPCH_HPAI ALDOLASE_CITRATE LYASE DOMAIN-CONTAINING PROTEIN"/>
    <property type="match status" value="1"/>
</dbReference>
<dbReference type="PIRSF" id="PIRSF015582">
    <property type="entry name" value="Cit_lyase_B"/>
    <property type="match status" value="1"/>
</dbReference>
<evidence type="ECO:0000256" key="4">
    <source>
        <dbReference type="PIRSR" id="PIRSR015582-1"/>
    </source>
</evidence>
<evidence type="ECO:0000259" key="6">
    <source>
        <dbReference type="Pfam" id="PF03328"/>
    </source>
</evidence>
<dbReference type="GO" id="GO:0000287">
    <property type="term" value="F:magnesium ion binding"/>
    <property type="evidence" value="ECO:0007669"/>
    <property type="project" value="TreeGrafter"/>
</dbReference>
<dbReference type="AlphaFoldDB" id="A0A1M6FME8"/>
<dbReference type="PANTHER" id="PTHR32308">
    <property type="entry name" value="LYASE BETA SUBUNIT, PUTATIVE (AFU_ORTHOLOGUE AFUA_4G13030)-RELATED"/>
    <property type="match status" value="1"/>
</dbReference>
<dbReference type="OrthoDB" id="9786940at2"/>
<feature type="binding site" evidence="5">
    <location>
        <position position="120"/>
    </location>
    <ligand>
        <name>Mg(2+)</name>
        <dbReference type="ChEBI" id="CHEBI:18420"/>
    </ligand>
</feature>
<dbReference type="Pfam" id="PF03328">
    <property type="entry name" value="HpcH_HpaI"/>
    <property type="match status" value="1"/>
</dbReference>
<dbReference type="STRING" id="1121476.SAMN02745751_01468"/>
<keyword evidence="7" id="KW-0456">Lyase</keyword>
<dbReference type="InterPro" id="IPR005000">
    <property type="entry name" value="Aldolase/citrate-lyase_domain"/>
</dbReference>
<reference evidence="7 8" key="1">
    <citation type="submission" date="2016-11" db="EMBL/GenBank/DDBJ databases">
        <authorList>
            <person name="Jaros S."/>
            <person name="Januszkiewicz K."/>
            <person name="Wedrychowicz H."/>
        </authorList>
    </citation>
    <scope>NUCLEOTIDE SEQUENCE [LARGE SCALE GENOMIC DNA]</scope>
    <source>
        <strain evidence="7 8">DSM 17477</strain>
    </source>
</reference>
<keyword evidence="3 5" id="KW-0460">Magnesium</keyword>
<dbReference type="EMBL" id="FQZL01000009">
    <property type="protein sequence ID" value="SHI98789.1"/>
    <property type="molecule type" value="Genomic_DNA"/>
</dbReference>
<dbReference type="Proteomes" id="UP000184052">
    <property type="component" value="Unassembled WGS sequence"/>
</dbReference>
<comment type="cofactor">
    <cofactor evidence="1">
        <name>Mg(2+)</name>
        <dbReference type="ChEBI" id="CHEBI:18420"/>
    </cofactor>
</comment>
<protein>
    <submittedName>
        <fullName evidence="7">Citrate lyase subunit beta / citryl-CoA lyase</fullName>
    </submittedName>
</protein>
<dbReference type="InterPro" id="IPR011206">
    <property type="entry name" value="Citrate_lyase_beta/mcl1/mcl2"/>
</dbReference>
<name>A0A1M6FME8_9FIRM</name>
<evidence type="ECO:0000313" key="8">
    <source>
        <dbReference type="Proteomes" id="UP000184052"/>
    </source>
</evidence>
<dbReference type="SUPFAM" id="SSF51621">
    <property type="entry name" value="Phosphoenolpyruvate/pyruvate domain"/>
    <property type="match status" value="1"/>
</dbReference>
<gene>
    <name evidence="7" type="ORF">SAMN02745751_01468</name>
</gene>
<evidence type="ECO:0000256" key="1">
    <source>
        <dbReference type="ARBA" id="ARBA00001946"/>
    </source>
</evidence>
<evidence type="ECO:0000256" key="2">
    <source>
        <dbReference type="ARBA" id="ARBA00022723"/>
    </source>
</evidence>
<feature type="binding site" evidence="4">
    <location>
        <position position="120"/>
    </location>
    <ligand>
        <name>substrate</name>
    </ligand>
</feature>
<keyword evidence="2 5" id="KW-0479">Metal-binding</keyword>
<proteinExistence type="predicted"/>
<dbReference type="InterPro" id="IPR015813">
    <property type="entry name" value="Pyrv/PenolPyrv_kinase-like_dom"/>
</dbReference>
<accession>A0A1M6FME8</accession>
<keyword evidence="8" id="KW-1185">Reference proteome</keyword>
<feature type="binding site" evidence="5">
    <location>
        <position position="147"/>
    </location>
    <ligand>
        <name>Mg(2+)</name>
        <dbReference type="ChEBI" id="CHEBI:18420"/>
    </ligand>
</feature>
<evidence type="ECO:0000313" key="7">
    <source>
        <dbReference type="EMBL" id="SHI98789.1"/>
    </source>
</evidence>
<evidence type="ECO:0000256" key="3">
    <source>
        <dbReference type="ARBA" id="ARBA00022842"/>
    </source>
</evidence>
<sequence>MNKLRRTMLFIPGDNPGMIQNADVFGADSVIIDLEDAVGATEKDSSRLLVRNALLNLDLGAVETVVRINGMDTVEGAQDIDALLVAKPDGIMVPKATAEYIRAVDEMVKDTEIILFPIIEGAYSLETVADIIKASDRIKGVLFGAEDFTADMGIKRTKEGSEIFYARNRIAAVCKAFGVDAIDTPFTDTNDEEGLEKDTLVGKSLGMTGKAAINPRQIEIINGVYSPTVEEINEAMRIINAAEKAAREGKGVISLDGKMIDAPIISRAEKVVEIAKQADLI</sequence>
<organism evidence="7 8">
    <name type="scientific">Dethiosulfatibacter aminovorans DSM 17477</name>
    <dbReference type="NCBI Taxonomy" id="1121476"/>
    <lineage>
        <taxon>Bacteria</taxon>
        <taxon>Bacillati</taxon>
        <taxon>Bacillota</taxon>
        <taxon>Tissierellia</taxon>
        <taxon>Dethiosulfatibacter</taxon>
    </lineage>
</organism>
<feature type="domain" description="HpcH/HpaI aldolase/citrate lyase" evidence="6">
    <location>
        <begin position="6"/>
        <end position="215"/>
    </location>
</feature>
<feature type="binding site" evidence="4">
    <location>
        <position position="67"/>
    </location>
    <ligand>
        <name>substrate</name>
    </ligand>
</feature>
<dbReference type="Gene3D" id="3.20.20.60">
    <property type="entry name" value="Phosphoenolpyruvate-binding domains"/>
    <property type="match status" value="1"/>
</dbReference>
<dbReference type="GO" id="GO:0016829">
    <property type="term" value="F:lyase activity"/>
    <property type="evidence" value="ECO:0007669"/>
    <property type="project" value="UniProtKB-KW"/>
</dbReference>
<evidence type="ECO:0000256" key="5">
    <source>
        <dbReference type="PIRSR" id="PIRSR015582-2"/>
    </source>
</evidence>
<dbReference type="InterPro" id="IPR040442">
    <property type="entry name" value="Pyrv_kinase-like_dom_sf"/>
</dbReference>